<dbReference type="Pfam" id="PF01418">
    <property type="entry name" value="HTH_6"/>
    <property type="match status" value="1"/>
</dbReference>
<name>A0A6N8UAC3_9FIRM</name>
<reference evidence="3 4" key="1">
    <citation type="submission" date="2019-12" db="EMBL/GenBank/DDBJ databases">
        <authorList>
            <person name="Yang R."/>
        </authorList>
    </citation>
    <scope>NUCLEOTIDE SEQUENCE [LARGE SCALE GENOMIC DNA]</scope>
    <source>
        <strain evidence="3 4">DONG20-135</strain>
    </source>
</reference>
<dbReference type="PROSITE" id="PS51464">
    <property type="entry name" value="SIS"/>
    <property type="match status" value="1"/>
</dbReference>
<dbReference type="Gene3D" id="1.10.10.10">
    <property type="entry name" value="Winged helix-like DNA-binding domain superfamily/Winged helix DNA-binding domain"/>
    <property type="match status" value="1"/>
</dbReference>
<dbReference type="GO" id="GO:0003700">
    <property type="term" value="F:DNA-binding transcription factor activity"/>
    <property type="evidence" value="ECO:0007669"/>
    <property type="project" value="InterPro"/>
</dbReference>
<dbReference type="InterPro" id="IPR001347">
    <property type="entry name" value="SIS_dom"/>
</dbReference>
<dbReference type="Gene3D" id="3.40.50.10490">
    <property type="entry name" value="Glucose-6-phosphate isomerase like protein, domain 1"/>
    <property type="match status" value="1"/>
</dbReference>
<dbReference type="InterPro" id="IPR047640">
    <property type="entry name" value="RpiR-like"/>
</dbReference>
<dbReference type="SUPFAM" id="SSF46689">
    <property type="entry name" value="Homeodomain-like"/>
    <property type="match status" value="1"/>
</dbReference>
<dbReference type="AlphaFoldDB" id="A0A6N8UAC3"/>
<evidence type="ECO:0000259" key="1">
    <source>
        <dbReference type="PROSITE" id="PS51071"/>
    </source>
</evidence>
<proteinExistence type="predicted"/>
<dbReference type="InterPro" id="IPR000281">
    <property type="entry name" value="HTH_RpiR"/>
</dbReference>
<dbReference type="PANTHER" id="PTHR30514:SF21">
    <property type="entry name" value="RPIR-FAMILY TRANSCRIPTIONAL REGULATOR"/>
    <property type="match status" value="1"/>
</dbReference>
<evidence type="ECO:0000313" key="3">
    <source>
        <dbReference type="EMBL" id="MXQ72757.1"/>
    </source>
</evidence>
<dbReference type="EMBL" id="WUUQ01000001">
    <property type="protein sequence ID" value="MXQ72757.1"/>
    <property type="molecule type" value="Genomic_DNA"/>
</dbReference>
<comment type="caution">
    <text evidence="3">The sequence shown here is derived from an EMBL/GenBank/DDBJ whole genome shotgun (WGS) entry which is preliminary data.</text>
</comment>
<feature type="domain" description="SIS" evidence="2">
    <location>
        <begin position="102"/>
        <end position="234"/>
    </location>
</feature>
<dbReference type="RefSeq" id="WP_160624240.1">
    <property type="nucleotide sequence ID" value="NZ_WUUQ01000001.1"/>
</dbReference>
<sequence length="237" mass="27039">MNRNDLARQNNLTDNEVAVLEAILQRMDKGVYKIPIREIAKAAFVSTTSVVRLAKKMGYDGYSEMLYELKLQCTSAVEYHVSDMTLSVLTTENSLSIVDELIHDLVSSAFHRVHVMGIGYSDYAAAYFRDKLLEMDYFCTTKSPLDFECDLPSLVIFISESGETSDLIAIEERLKLKNYKMYALSSNENSTICKKTKRNIIIKKGRKTKNKFPNYFIGNSMNLIESILAILQANRRR</sequence>
<dbReference type="GO" id="GO:0003677">
    <property type="term" value="F:DNA binding"/>
    <property type="evidence" value="ECO:0007669"/>
    <property type="project" value="InterPro"/>
</dbReference>
<feature type="domain" description="HTH rpiR-type" evidence="1">
    <location>
        <begin position="1"/>
        <end position="76"/>
    </location>
</feature>
<dbReference type="SUPFAM" id="SSF53697">
    <property type="entry name" value="SIS domain"/>
    <property type="match status" value="1"/>
</dbReference>
<accession>A0A6N8UAC3</accession>
<dbReference type="GO" id="GO:0097367">
    <property type="term" value="F:carbohydrate derivative binding"/>
    <property type="evidence" value="ECO:0007669"/>
    <property type="project" value="InterPro"/>
</dbReference>
<gene>
    <name evidence="3" type="ORF">GSF08_02195</name>
</gene>
<dbReference type="PROSITE" id="PS51071">
    <property type="entry name" value="HTH_RPIR"/>
    <property type="match status" value="1"/>
</dbReference>
<dbReference type="PANTHER" id="PTHR30514">
    <property type="entry name" value="GLUCOKINASE"/>
    <property type="match status" value="1"/>
</dbReference>
<dbReference type="InterPro" id="IPR036388">
    <property type="entry name" value="WH-like_DNA-bd_sf"/>
</dbReference>
<keyword evidence="4" id="KW-1185">Reference proteome</keyword>
<evidence type="ECO:0000259" key="2">
    <source>
        <dbReference type="PROSITE" id="PS51464"/>
    </source>
</evidence>
<dbReference type="InterPro" id="IPR046348">
    <property type="entry name" value="SIS_dom_sf"/>
</dbReference>
<dbReference type="InterPro" id="IPR009057">
    <property type="entry name" value="Homeodomain-like_sf"/>
</dbReference>
<dbReference type="Pfam" id="PF01380">
    <property type="entry name" value="SIS"/>
    <property type="match status" value="1"/>
</dbReference>
<organism evidence="3 4">
    <name type="scientific">Copranaerobaculum intestinale</name>
    <dbReference type="NCBI Taxonomy" id="2692629"/>
    <lineage>
        <taxon>Bacteria</taxon>
        <taxon>Bacillati</taxon>
        <taxon>Bacillota</taxon>
        <taxon>Erysipelotrichia</taxon>
        <taxon>Erysipelotrichales</taxon>
        <taxon>Erysipelotrichaceae</taxon>
        <taxon>Copranaerobaculum</taxon>
    </lineage>
</organism>
<dbReference type="GO" id="GO:1901135">
    <property type="term" value="P:carbohydrate derivative metabolic process"/>
    <property type="evidence" value="ECO:0007669"/>
    <property type="project" value="InterPro"/>
</dbReference>
<reference evidence="3 4" key="2">
    <citation type="submission" date="2020-01" db="EMBL/GenBank/DDBJ databases">
        <title>Clostridiaceae sp. nov. isolated from the gut of human by culturomics.</title>
        <authorList>
            <person name="Chang Y."/>
        </authorList>
    </citation>
    <scope>NUCLEOTIDE SEQUENCE [LARGE SCALE GENOMIC DNA]</scope>
    <source>
        <strain evidence="3 4">DONG20-135</strain>
    </source>
</reference>
<dbReference type="Proteomes" id="UP000434036">
    <property type="component" value="Unassembled WGS sequence"/>
</dbReference>
<evidence type="ECO:0000313" key="4">
    <source>
        <dbReference type="Proteomes" id="UP000434036"/>
    </source>
</evidence>
<protein>
    <submittedName>
        <fullName evidence="3">SIS domain-containing protein</fullName>
    </submittedName>
</protein>